<evidence type="ECO:0000313" key="2">
    <source>
        <dbReference type="Proteomes" id="UP000242886"/>
    </source>
</evidence>
<keyword evidence="2" id="KW-1185">Reference proteome</keyword>
<dbReference type="Proteomes" id="UP000242886">
    <property type="component" value="Chromosome SDENCHOL"/>
</dbReference>
<protein>
    <submittedName>
        <fullName evidence="1">Uncharacterized protein</fullName>
    </submittedName>
</protein>
<name>A0A7Z7HV99_9PROT</name>
<dbReference type="EMBL" id="LT837803">
    <property type="protein sequence ID" value="SMB32268.1"/>
    <property type="molecule type" value="Genomic_DNA"/>
</dbReference>
<sequence length="62" mass="6890">MGRGNNPQTSSRPIHAIALAPYAHNGKARAIKVKLRPFVPVPARFATAVCRQFRPLLRYPIP</sequence>
<dbReference type="AlphaFoldDB" id="A0A7Z7HV99"/>
<accession>A0A7Z7HV99</accession>
<reference evidence="1" key="1">
    <citation type="submission" date="2017-03" db="EMBL/GenBank/DDBJ databases">
        <authorList>
            <consortium name="AG Boll"/>
        </authorList>
    </citation>
    <scope>NUCLEOTIDE SEQUENCE [LARGE SCALE GENOMIC DNA]</scope>
    <source>
        <strain evidence="1">Chol</strain>
    </source>
</reference>
<gene>
    <name evidence="1" type="ORF">SDENCHOL_21311</name>
</gene>
<organism evidence="1 2">
    <name type="scientific">Sterolibacterium denitrificans</name>
    <dbReference type="NCBI Taxonomy" id="157592"/>
    <lineage>
        <taxon>Bacteria</taxon>
        <taxon>Pseudomonadati</taxon>
        <taxon>Pseudomonadota</taxon>
        <taxon>Betaproteobacteria</taxon>
        <taxon>Nitrosomonadales</taxon>
        <taxon>Sterolibacteriaceae</taxon>
        <taxon>Sterolibacterium</taxon>
    </lineage>
</organism>
<proteinExistence type="predicted"/>
<evidence type="ECO:0000313" key="1">
    <source>
        <dbReference type="EMBL" id="SMB32268.1"/>
    </source>
</evidence>